<accession>T5LER2</accession>
<sequence length="92" mass="10716">MTVSREKRHEYFSMLKQTNSGLPTSSRCSPHAEQKKEIVKHLKTHVTDKKKGIDYRIDYPDKLHVETVNVCVSLIAENLFLRPKQEIVSLCY</sequence>
<dbReference type="AlphaFoldDB" id="T5LER2"/>
<comment type="caution">
    <text evidence="1">The sequence shown here is derived from an EMBL/GenBank/DDBJ whole genome shotgun (WGS) entry which is preliminary data.</text>
</comment>
<gene>
    <name evidence="1" type="ORF">OFAG_02354</name>
</gene>
<dbReference type="RefSeq" id="WP_020994649.1">
    <property type="nucleotide sequence ID" value="NZ_CABMNL010000001.1"/>
</dbReference>
<organism evidence="1 2">
    <name type="scientific">Oxalobacter paraformigenes</name>
    <dbReference type="NCBI Taxonomy" id="556268"/>
    <lineage>
        <taxon>Bacteria</taxon>
        <taxon>Pseudomonadati</taxon>
        <taxon>Pseudomonadota</taxon>
        <taxon>Betaproteobacteria</taxon>
        <taxon>Burkholderiales</taxon>
        <taxon>Oxalobacteraceae</taxon>
        <taxon>Oxalobacter</taxon>
    </lineage>
</organism>
<evidence type="ECO:0000313" key="1">
    <source>
        <dbReference type="EMBL" id="EQM95336.1"/>
    </source>
</evidence>
<evidence type="ECO:0000313" key="2">
    <source>
        <dbReference type="Proteomes" id="UP000003973"/>
    </source>
</evidence>
<name>T5LER2_9BURK</name>
<dbReference type="EMBL" id="ACDP02000001">
    <property type="protein sequence ID" value="EQM95336.1"/>
    <property type="molecule type" value="Genomic_DNA"/>
</dbReference>
<protein>
    <submittedName>
        <fullName evidence="1">Uncharacterized protein</fullName>
    </submittedName>
</protein>
<reference evidence="1" key="1">
    <citation type="submission" date="2011-10" db="EMBL/GenBank/DDBJ databases">
        <title>The Genome Sequence of Oxalobacter formigenes HOxBLS.</title>
        <authorList>
            <consortium name="The Broad Institute Genome Sequencing Platform"/>
            <person name="Earl A."/>
            <person name="Ward D."/>
            <person name="Feldgarden M."/>
            <person name="Gevers D."/>
            <person name="Allison M.J."/>
            <person name="Humphrey S."/>
            <person name="Young S.K."/>
            <person name="Zeng Q."/>
            <person name="Gargeya S."/>
            <person name="Fitzgerald M."/>
            <person name="Haas B."/>
            <person name="Abouelleil A."/>
            <person name="Alvarado L."/>
            <person name="Arachchi H.M."/>
            <person name="Berlin A."/>
            <person name="Brown A."/>
            <person name="Chapman S.B."/>
            <person name="Chen Z."/>
            <person name="Dunbar C."/>
            <person name="Freedman E."/>
            <person name="Gearin G."/>
            <person name="Goldberg J."/>
            <person name="Griggs A."/>
            <person name="Gujja S."/>
            <person name="Heiman D."/>
            <person name="Howarth C."/>
            <person name="Larson L."/>
            <person name="Lui A."/>
            <person name="MacDonald P.J.P."/>
            <person name="Montmayeur A."/>
            <person name="Murphy C."/>
            <person name="Neiman D."/>
            <person name="Pearson M."/>
            <person name="Priest M."/>
            <person name="Roberts A."/>
            <person name="Saif S."/>
            <person name="Shea T."/>
            <person name="Shenoy N."/>
            <person name="Sisk P."/>
            <person name="Stolte C."/>
            <person name="Sykes S."/>
            <person name="Wortman J."/>
            <person name="Nusbaum C."/>
            <person name="Birren B."/>
        </authorList>
    </citation>
    <scope>NUCLEOTIDE SEQUENCE [LARGE SCALE GENOMIC DNA]</scope>
    <source>
        <strain evidence="1">HOxBLS</strain>
    </source>
</reference>
<proteinExistence type="predicted"/>
<keyword evidence="2" id="KW-1185">Reference proteome</keyword>
<dbReference type="Proteomes" id="UP000003973">
    <property type="component" value="Unassembled WGS sequence"/>
</dbReference>
<dbReference type="HOGENOM" id="CLU_2410431_0_0_4"/>